<keyword evidence="1" id="KW-1133">Transmembrane helix</keyword>
<evidence type="ECO:0000313" key="2">
    <source>
        <dbReference type="EMBL" id="QDU29184.1"/>
    </source>
</evidence>
<keyword evidence="1" id="KW-0472">Membrane</keyword>
<organism evidence="2 3">
    <name type="scientific">Anatilimnocola aggregata</name>
    <dbReference type="NCBI Taxonomy" id="2528021"/>
    <lineage>
        <taxon>Bacteria</taxon>
        <taxon>Pseudomonadati</taxon>
        <taxon>Planctomycetota</taxon>
        <taxon>Planctomycetia</taxon>
        <taxon>Pirellulales</taxon>
        <taxon>Pirellulaceae</taxon>
        <taxon>Anatilimnocola</taxon>
    </lineage>
</organism>
<feature type="transmembrane region" description="Helical" evidence="1">
    <location>
        <begin position="141"/>
        <end position="165"/>
    </location>
</feature>
<proteinExistence type="predicted"/>
<feature type="transmembrane region" description="Helical" evidence="1">
    <location>
        <begin position="39"/>
        <end position="57"/>
    </location>
</feature>
<feature type="transmembrane region" description="Helical" evidence="1">
    <location>
        <begin position="285"/>
        <end position="305"/>
    </location>
</feature>
<dbReference type="EMBL" id="CP036274">
    <property type="protein sequence ID" value="QDU29184.1"/>
    <property type="molecule type" value="Genomic_DNA"/>
</dbReference>
<feature type="transmembrane region" description="Helical" evidence="1">
    <location>
        <begin position="100"/>
        <end position="121"/>
    </location>
</feature>
<dbReference type="KEGG" id="aagg:ETAA8_42910"/>
<feature type="transmembrane region" description="Helical" evidence="1">
    <location>
        <begin position="69"/>
        <end position="88"/>
    </location>
</feature>
<protein>
    <submittedName>
        <fullName evidence="2">Uncharacterized protein</fullName>
    </submittedName>
</protein>
<name>A0A517YG32_9BACT</name>
<dbReference type="AlphaFoldDB" id="A0A517YG32"/>
<gene>
    <name evidence="2" type="ORF">ETAA8_42910</name>
</gene>
<feature type="transmembrane region" description="Helical" evidence="1">
    <location>
        <begin position="221"/>
        <end position="242"/>
    </location>
</feature>
<evidence type="ECO:0000313" key="3">
    <source>
        <dbReference type="Proteomes" id="UP000315017"/>
    </source>
</evidence>
<dbReference type="RefSeq" id="WP_145092640.1">
    <property type="nucleotide sequence ID" value="NZ_CP036274.1"/>
</dbReference>
<sequence length="336" mass="36137">MTSNLLAPEKAPVISQSETRPLKVNDKQKWYQRSFDRSMGLLLLPTGLVNLTLVILADERGSGRDSATGQGLAVGLVMAQACLISIGITLDSQPFWRRLLIYWSYLFGLLACWSAGYALWLIGDASRDTTENWIELSKDTGLLLCLVPLVSIAMQVPLWIARALFGWRIVLHGEGASSNHSAQDDRLALSHFFIGTAIVAIAFAGWRAVGSFTPVAPQQLVRAHLTGCGFALVTSLLAAVPFSRLGLGPLKTDSAFLILGSNSLASTIALTIFLSSTSGDIDVSALSLCLFGSFTGSLLLSMMILRNCGWRMIWNGATWPVVNATSSPESANTTSQ</sequence>
<feature type="transmembrane region" description="Helical" evidence="1">
    <location>
        <begin position="186"/>
        <end position="209"/>
    </location>
</feature>
<evidence type="ECO:0000256" key="1">
    <source>
        <dbReference type="SAM" id="Phobius"/>
    </source>
</evidence>
<accession>A0A517YG32</accession>
<dbReference type="Proteomes" id="UP000315017">
    <property type="component" value="Chromosome"/>
</dbReference>
<reference evidence="2 3" key="1">
    <citation type="submission" date="2019-02" db="EMBL/GenBank/DDBJ databases">
        <title>Deep-cultivation of Planctomycetes and their phenomic and genomic characterization uncovers novel biology.</title>
        <authorList>
            <person name="Wiegand S."/>
            <person name="Jogler M."/>
            <person name="Boedeker C."/>
            <person name="Pinto D."/>
            <person name="Vollmers J."/>
            <person name="Rivas-Marin E."/>
            <person name="Kohn T."/>
            <person name="Peeters S.H."/>
            <person name="Heuer A."/>
            <person name="Rast P."/>
            <person name="Oberbeckmann S."/>
            <person name="Bunk B."/>
            <person name="Jeske O."/>
            <person name="Meyerdierks A."/>
            <person name="Storesund J.E."/>
            <person name="Kallscheuer N."/>
            <person name="Luecker S."/>
            <person name="Lage O.M."/>
            <person name="Pohl T."/>
            <person name="Merkel B.J."/>
            <person name="Hornburger P."/>
            <person name="Mueller R.-W."/>
            <person name="Bruemmer F."/>
            <person name="Labrenz M."/>
            <person name="Spormann A.M."/>
            <person name="Op den Camp H."/>
            <person name="Overmann J."/>
            <person name="Amann R."/>
            <person name="Jetten M.S.M."/>
            <person name="Mascher T."/>
            <person name="Medema M.H."/>
            <person name="Devos D.P."/>
            <person name="Kaster A.-K."/>
            <person name="Ovreas L."/>
            <person name="Rohde M."/>
            <person name="Galperin M.Y."/>
            <person name="Jogler C."/>
        </authorList>
    </citation>
    <scope>NUCLEOTIDE SEQUENCE [LARGE SCALE GENOMIC DNA]</scope>
    <source>
        <strain evidence="2 3">ETA_A8</strain>
    </source>
</reference>
<feature type="transmembrane region" description="Helical" evidence="1">
    <location>
        <begin position="254"/>
        <end position="273"/>
    </location>
</feature>
<keyword evidence="3" id="KW-1185">Reference proteome</keyword>
<keyword evidence="1" id="KW-0812">Transmembrane</keyword>